<reference evidence="2 3" key="1">
    <citation type="submission" date="2020-08" db="EMBL/GenBank/DDBJ databases">
        <title>Genomic Encyclopedia of Type Strains, Phase IV (KMG-IV): sequencing the most valuable type-strain genomes for metagenomic binning, comparative biology and taxonomic classification.</title>
        <authorList>
            <person name="Goeker M."/>
        </authorList>
    </citation>
    <scope>NUCLEOTIDE SEQUENCE [LARGE SCALE GENOMIC DNA]</scope>
    <source>
        <strain evidence="2 3">DSM 29007</strain>
    </source>
</reference>
<dbReference type="EMBL" id="JACHIA010000001">
    <property type="protein sequence ID" value="MBB6069067.1"/>
    <property type="molecule type" value="Genomic_DNA"/>
</dbReference>
<proteinExistence type="predicted"/>
<protein>
    <submittedName>
        <fullName evidence="2">SAM-dependent methyltransferase</fullName>
    </submittedName>
</protein>
<accession>A0A841GKE5</accession>
<keyword evidence="3" id="KW-1185">Reference proteome</keyword>
<keyword evidence="2" id="KW-0489">Methyltransferase</keyword>
<dbReference type="AlphaFoldDB" id="A0A841GKE5"/>
<dbReference type="Gene3D" id="3.40.50.150">
    <property type="entry name" value="Vaccinia Virus protein VP39"/>
    <property type="match status" value="1"/>
</dbReference>
<gene>
    <name evidence="2" type="ORF">HNQ61_000678</name>
</gene>
<dbReference type="InterPro" id="IPR025714">
    <property type="entry name" value="Methyltranfer_dom"/>
</dbReference>
<evidence type="ECO:0000313" key="2">
    <source>
        <dbReference type="EMBL" id="MBB6069067.1"/>
    </source>
</evidence>
<dbReference type="PANTHER" id="PTHR45128:SF1">
    <property type="entry name" value="S-ADENOSYLMETHIONINE-DEPENDENT METHYLTRANSFERASE RV2258C"/>
    <property type="match status" value="1"/>
</dbReference>
<sequence length="344" mass="37437">MPPVSTDQVVAMYSRYPYPTPVVGGGLSYDVANLFSLLCGGDALEGSSVLDAGCGTGQRAVGFAQRYPGARVRGMDAVEPALNVARELATRHAVKNVAFTRGDIMKLEMGETFDFIISTGVVHHLEDPRRGLHNLCRHLSPDGVICVWVYHPFGEMERLIGRELLQTLWGADRGDLAEGQRVMEQLQLRLGAGRYGHGADASQPASRRGQLSADADAFMHPIVHAYRFGQAMDLFRDSGVEWVAVNGINTPEVMKLVDLDGVEDAGREFCLRAEDLFQSGDLARRFDALPRTERYRAIELLMKPTGFTLVAGRGNAAARLTARIAGNAVPTGELPAPDEGIFRV</sequence>
<dbReference type="PANTHER" id="PTHR45128">
    <property type="entry name" value="METHYLTRANSFERASE TYPE 11"/>
    <property type="match status" value="1"/>
</dbReference>
<feature type="domain" description="Methyltransferase" evidence="1">
    <location>
        <begin position="46"/>
        <end position="147"/>
    </location>
</feature>
<evidence type="ECO:0000259" key="1">
    <source>
        <dbReference type="Pfam" id="PF13847"/>
    </source>
</evidence>
<dbReference type="Pfam" id="PF13847">
    <property type="entry name" value="Methyltransf_31"/>
    <property type="match status" value="1"/>
</dbReference>
<dbReference type="GO" id="GO:0032259">
    <property type="term" value="P:methylation"/>
    <property type="evidence" value="ECO:0007669"/>
    <property type="project" value="UniProtKB-KW"/>
</dbReference>
<dbReference type="InterPro" id="IPR029063">
    <property type="entry name" value="SAM-dependent_MTases_sf"/>
</dbReference>
<dbReference type="GO" id="GO:0008168">
    <property type="term" value="F:methyltransferase activity"/>
    <property type="evidence" value="ECO:0007669"/>
    <property type="project" value="UniProtKB-KW"/>
</dbReference>
<organism evidence="2 3">
    <name type="scientific">Longimicrobium terrae</name>
    <dbReference type="NCBI Taxonomy" id="1639882"/>
    <lineage>
        <taxon>Bacteria</taxon>
        <taxon>Pseudomonadati</taxon>
        <taxon>Gemmatimonadota</taxon>
        <taxon>Longimicrobiia</taxon>
        <taxon>Longimicrobiales</taxon>
        <taxon>Longimicrobiaceae</taxon>
        <taxon>Longimicrobium</taxon>
    </lineage>
</organism>
<name>A0A841GKE5_9BACT</name>
<dbReference type="RefSeq" id="WP_170031829.1">
    <property type="nucleotide sequence ID" value="NZ_JABDTL010000001.1"/>
</dbReference>
<keyword evidence="2" id="KW-0808">Transferase</keyword>
<comment type="caution">
    <text evidence="2">The sequence shown here is derived from an EMBL/GenBank/DDBJ whole genome shotgun (WGS) entry which is preliminary data.</text>
</comment>
<dbReference type="Proteomes" id="UP000582837">
    <property type="component" value="Unassembled WGS sequence"/>
</dbReference>
<dbReference type="InterPro" id="IPR053173">
    <property type="entry name" value="SAM-binding_MTase"/>
</dbReference>
<evidence type="ECO:0000313" key="3">
    <source>
        <dbReference type="Proteomes" id="UP000582837"/>
    </source>
</evidence>
<dbReference type="SUPFAM" id="SSF53335">
    <property type="entry name" value="S-adenosyl-L-methionine-dependent methyltransferases"/>
    <property type="match status" value="1"/>
</dbReference>
<dbReference type="CDD" id="cd02440">
    <property type="entry name" value="AdoMet_MTases"/>
    <property type="match status" value="1"/>
</dbReference>